<comment type="caution">
    <text evidence="3">The sequence shown here is derived from an EMBL/GenBank/DDBJ whole genome shotgun (WGS) entry which is preliminary data.</text>
</comment>
<evidence type="ECO:0000313" key="3">
    <source>
        <dbReference type="EMBL" id="MFC0522474.1"/>
    </source>
</evidence>
<proteinExistence type="predicted"/>
<feature type="compositionally biased region" description="Basic and acidic residues" evidence="1">
    <location>
        <begin position="45"/>
        <end position="60"/>
    </location>
</feature>
<feature type="region of interest" description="Disordered" evidence="1">
    <location>
        <begin position="29"/>
        <end position="113"/>
    </location>
</feature>
<dbReference type="PROSITE" id="PS51257">
    <property type="entry name" value="PROKAR_LIPOPROTEIN"/>
    <property type="match status" value="1"/>
</dbReference>
<keyword evidence="3" id="KW-0449">Lipoprotein</keyword>
<name>A0ABV6LJB2_9BACI</name>
<dbReference type="RefSeq" id="WP_377345005.1">
    <property type="nucleotide sequence ID" value="NZ_JBHLTP010000003.1"/>
</dbReference>
<accession>A0ABV6LJB2</accession>
<dbReference type="Proteomes" id="UP001589836">
    <property type="component" value="Unassembled WGS sequence"/>
</dbReference>
<reference evidence="3 4" key="1">
    <citation type="submission" date="2024-09" db="EMBL/GenBank/DDBJ databases">
        <authorList>
            <person name="Sun Q."/>
            <person name="Mori K."/>
        </authorList>
    </citation>
    <scope>NUCLEOTIDE SEQUENCE [LARGE SCALE GENOMIC DNA]</scope>
    <source>
        <strain evidence="3 4">NCAIM B.02529</strain>
    </source>
</reference>
<dbReference type="InterPro" id="IPR019076">
    <property type="entry name" value="Spore_lipoprot_YhcN/YlaJ-like"/>
</dbReference>
<evidence type="ECO:0000313" key="4">
    <source>
        <dbReference type="Proteomes" id="UP001589836"/>
    </source>
</evidence>
<keyword evidence="4" id="KW-1185">Reference proteome</keyword>
<dbReference type="EMBL" id="JBHLTP010000003">
    <property type="protein sequence ID" value="MFC0522474.1"/>
    <property type="molecule type" value="Genomic_DNA"/>
</dbReference>
<evidence type="ECO:0000256" key="2">
    <source>
        <dbReference type="SAM" id="SignalP"/>
    </source>
</evidence>
<evidence type="ECO:0000256" key="1">
    <source>
        <dbReference type="SAM" id="MobiDB-lite"/>
    </source>
</evidence>
<keyword evidence="2" id="KW-0732">Signal</keyword>
<organism evidence="3 4">
    <name type="scientific">Pontibacillus salicampi</name>
    <dbReference type="NCBI Taxonomy" id="1449801"/>
    <lineage>
        <taxon>Bacteria</taxon>
        <taxon>Bacillati</taxon>
        <taxon>Bacillota</taxon>
        <taxon>Bacilli</taxon>
        <taxon>Bacillales</taxon>
        <taxon>Bacillaceae</taxon>
        <taxon>Pontibacillus</taxon>
    </lineage>
</organism>
<feature type="signal peptide" evidence="2">
    <location>
        <begin position="1"/>
        <end position="19"/>
    </location>
</feature>
<dbReference type="Pfam" id="PF09580">
    <property type="entry name" value="Spore_YhcN_YlaJ"/>
    <property type="match status" value="1"/>
</dbReference>
<feature type="chain" id="PRO_5045730111" evidence="2">
    <location>
        <begin position="20"/>
        <end position="212"/>
    </location>
</feature>
<protein>
    <submittedName>
        <fullName evidence="3">YhcN/YlaJ family sporulation lipoprotein</fullName>
    </submittedName>
</protein>
<sequence>MIQKLALLGSILVVMSAAGCGIQEESIVEPDLQPESLSTELDNMSEEKMMEDGQSEKAKNEPSYTTNEDSEHNQYELNRARQKSTGNEYPKKNTPKSDPHAMSTNNKDYDQQSRTISKRLAQSRFVMTAQVVVTNDTVVVAVEEPSRATYTRVDVAEKVRKMVREMPEVKGKEVVIYTDERYWDRMKDLKSRIHQDEEMPEGIDQHRDKNYR</sequence>
<feature type="compositionally biased region" description="Basic and acidic residues" evidence="1">
    <location>
        <begin position="89"/>
        <end position="99"/>
    </location>
</feature>
<gene>
    <name evidence="3" type="ORF">ACFFGV_02570</name>
</gene>